<reference evidence="2 3" key="1">
    <citation type="submission" date="2018-04" db="EMBL/GenBank/DDBJ databases">
        <title>Genomic Encyclopedia of Type Strains, Phase IV (KMG-IV): sequencing the most valuable type-strain genomes for metagenomic binning, comparative biology and taxonomic classification.</title>
        <authorList>
            <person name="Goeker M."/>
        </authorList>
    </citation>
    <scope>NUCLEOTIDE SEQUENCE [LARGE SCALE GENOMIC DNA]</scope>
    <source>
        <strain evidence="2 3">DSM 28520</strain>
    </source>
</reference>
<dbReference type="Proteomes" id="UP000245462">
    <property type="component" value="Unassembled WGS sequence"/>
</dbReference>
<keyword evidence="2" id="KW-0449">Lipoprotein</keyword>
<keyword evidence="3" id="KW-1185">Reference proteome</keyword>
<dbReference type="PROSITE" id="PS51257">
    <property type="entry name" value="PROKAR_LIPOPROTEIN"/>
    <property type="match status" value="1"/>
</dbReference>
<proteinExistence type="predicted"/>
<comment type="caution">
    <text evidence="2">The sequence shown here is derived from an EMBL/GenBank/DDBJ whole genome shotgun (WGS) entry which is preliminary data.</text>
</comment>
<dbReference type="Pfam" id="PF14109">
    <property type="entry name" value="GldH_lipo"/>
    <property type="match status" value="1"/>
</dbReference>
<protein>
    <submittedName>
        <fullName evidence="2">Gliding motility-associated lipoprotein GldH</fullName>
    </submittedName>
</protein>
<feature type="chain" id="PRO_5015396317" evidence="1">
    <location>
        <begin position="28"/>
        <end position="176"/>
    </location>
</feature>
<evidence type="ECO:0000313" key="2">
    <source>
        <dbReference type="EMBL" id="PVZ12152.1"/>
    </source>
</evidence>
<gene>
    <name evidence="2" type="ORF">C7382_10538</name>
</gene>
<keyword evidence="1" id="KW-0732">Signal</keyword>
<accession>A0A2U1FJ11</accession>
<feature type="signal peptide" evidence="1">
    <location>
        <begin position="1"/>
        <end position="27"/>
    </location>
</feature>
<organism evidence="2 3">
    <name type="scientific">Porphyromonas loveana</name>
    <dbReference type="NCBI Taxonomy" id="1884669"/>
    <lineage>
        <taxon>Bacteria</taxon>
        <taxon>Pseudomonadati</taxon>
        <taxon>Bacteroidota</taxon>
        <taxon>Bacteroidia</taxon>
        <taxon>Bacteroidales</taxon>
        <taxon>Porphyromonadaceae</taxon>
        <taxon>Porphyromonas</taxon>
    </lineage>
</organism>
<dbReference type="AlphaFoldDB" id="A0A2U1FJ11"/>
<sequence length="176" mass="20179">MTATARIRVRWAMRTVLFACGVCLAVACTYRPDEHILYEEVPCGRWQKSDALDFEILVPDFTRPYSLEVLLRHDNRYEYRDLQLSYSISTRGLIVFSDSVALTLADKPQQWNSSGIAMQQSRFRLPIPAHFPLSGLYKVELRHNMRVPSLSGITEAGIRLTDGRDDTPLTILPHRK</sequence>
<dbReference type="EMBL" id="QEKY01000005">
    <property type="protein sequence ID" value="PVZ12152.1"/>
    <property type="molecule type" value="Genomic_DNA"/>
</dbReference>
<dbReference type="NCBIfam" id="TIGR03511">
    <property type="entry name" value="GldH_lipo"/>
    <property type="match status" value="1"/>
</dbReference>
<evidence type="ECO:0000256" key="1">
    <source>
        <dbReference type="SAM" id="SignalP"/>
    </source>
</evidence>
<dbReference type="GeneID" id="94550412"/>
<name>A0A2U1FJ11_9PORP</name>
<dbReference type="InterPro" id="IPR020018">
    <property type="entry name" value="Motility-assoc_lipoprot_GldH"/>
</dbReference>
<evidence type="ECO:0000313" key="3">
    <source>
        <dbReference type="Proteomes" id="UP000245462"/>
    </source>
</evidence>
<dbReference type="RefSeq" id="WP_116678967.1">
    <property type="nucleotide sequence ID" value="NZ_QEKY01000005.1"/>
</dbReference>
<dbReference type="OrthoDB" id="982482at2"/>